<keyword evidence="3 8" id="KW-0132">Cell division</keyword>
<dbReference type="InterPro" id="IPR024757">
    <property type="entry name" value="FtsZ_C"/>
</dbReference>
<evidence type="ECO:0000256" key="8">
    <source>
        <dbReference type="HAMAP-Rule" id="MF_00909"/>
    </source>
</evidence>
<dbReference type="PROSITE" id="PS01134">
    <property type="entry name" value="FTSZ_1"/>
    <property type="match status" value="1"/>
</dbReference>
<comment type="subcellular location">
    <subcellularLocation>
        <location evidence="8">Cytoplasm</location>
    </subcellularLocation>
    <text evidence="8">Assembles at midcell at the inner surface of the cytoplasmic membrane.</text>
</comment>
<dbReference type="PANTHER" id="PTHR30314:SF3">
    <property type="entry name" value="MITOCHONDRIAL DIVISION PROTEIN FSZA"/>
    <property type="match status" value="1"/>
</dbReference>
<keyword evidence="13" id="KW-1185">Reference proteome</keyword>
<dbReference type="InterPro" id="IPR000158">
    <property type="entry name" value="Cell_div_FtsZ"/>
</dbReference>
<dbReference type="SUPFAM" id="SSF55307">
    <property type="entry name" value="Tubulin C-terminal domain-like"/>
    <property type="match status" value="1"/>
</dbReference>
<dbReference type="Gene3D" id="3.40.50.1440">
    <property type="entry name" value="Tubulin/FtsZ, GTPase domain"/>
    <property type="match status" value="1"/>
</dbReference>
<evidence type="ECO:0000256" key="2">
    <source>
        <dbReference type="ARBA" id="ARBA00022490"/>
    </source>
</evidence>
<organism evidence="12 13">
    <name type="scientific">Spirochaeta isovalerica</name>
    <dbReference type="NCBI Taxonomy" id="150"/>
    <lineage>
        <taxon>Bacteria</taxon>
        <taxon>Pseudomonadati</taxon>
        <taxon>Spirochaetota</taxon>
        <taxon>Spirochaetia</taxon>
        <taxon>Spirochaetales</taxon>
        <taxon>Spirochaetaceae</taxon>
        <taxon>Spirochaeta</taxon>
    </lineage>
</organism>
<dbReference type="FunFam" id="3.40.50.1440:FF:000023">
    <property type="entry name" value="Cell division protein FtsZ"/>
    <property type="match status" value="1"/>
</dbReference>
<comment type="function">
    <text evidence="8">Essential cell division protein that forms a contractile ring structure (Z ring) at the future cell division site. The regulation of the ring assembly controls the timing and the location of cell division. One of the functions of the FtsZ ring is to recruit other cell division proteins to the septum to produce a new cell wall between the dividing cells. Binds GTP and shows GTPase activity.</text>
</comment>
<dbReference type="PRINTS" id="PR00423">
    <property type="entry name" value="CELLDVISFTSZ"/>
</dbReference>
<feature type="domain" description="Tubulin/FtsZ 2-layer sandwich" evidence="11">
    <location>
        <begin position="209"/>
        <end position="327"/>
    </location>
</feature>
<dbReference type="GO" id="GO:0032153">
    <property type="term" value="C:cell division site"/>
    <property type="evidence" value="ECO:0007669"/>
    <property type="project" value="UniProtKB-UniRule"/>
</dbReference>
<comment type="similarity">
    <text evidence="1 8">Belongs to the FtsZ family.</text>
</comment>
<evidence type="ECO:0000259" key="11">
    <source>
        <dbReference type="SMART" id="SM00865"/>
    </source>
</evidence>
<keyword evidence="2 8" id="KW-0963">Cytoplasm</keyword>
<proteinExistence type="inferred from homology"/>
<dbReference type="GO" id="GO:0051258">
    <property type="term" value="P:protein polymerization"/>
    <property type="evidence" value="ECO:0007669"/>
    <property type="project" value="UniProtKB-UniRule"/>
</dbReference>
<evidence type="ECO:0000313" key="13">
    <source>
        <dbReference type="Proteomes" id="UP000587760"/>
    </source>
</evidence>
<feature type="domain" description="Tubulin/FtsZ GTPase" evidence="10">
    <location>
        <begin position="15"/>
        <end position="207"/>
    </location>
</feature>
<dbReference type="GO" id="GO:0043093">
    <property type="term" value="P:FtsZ-dependent cytokinesis"/>
    <property type="evidence" value="ECO:0007669"/>
    <property type="project" value="UniProtKB-UniRule"/>
</dbReference>
<evidence type="ECO:0000256" key="4">
    <source>
        <dbReference type="ARBA" id="ARBA00022741"/>
    </source>
</evidence>
<dbReference type="SUPFAM" id="SSF52490">
    <property type="entry name" value="Tubulin nucleotide-binding domain-like"/>
    <property type="match status" value="1"/>
</dbReference>
<dbReference type="AlphaFoldDB" id="A0A841RF10"/>
<feature type="binding site" evidence="8">
    <location>
        <position position="189"/>
    </location>
    <ligand>
        <name>GTP</name>
        <dbReference type="ChEBI" id="CHEBI:37565"/>
    </ligand>
</feature>
<keyword evidence="5 8" id="KW-0342">GTP-binding</keyword>
<dbReference type="RefSeq" id="WP_184748202.1">
    <property type="nucleotide sequence ID" value="NZ_JACHGJ010000008.1"/>
</dbReference>
<protein>
    <recommendedName>
        <fullName evidence="8 9">Cell division protein FtsZ</fullName>
    </recommendedName>
</protein>
<accession>A0A841RF10</accession>
<evidence type="ECO:0000256" key="3">
    <source>
        <dbReference type="ARBA" id="ARBA00022618"/>
    </source>
</evidence>
<dbReference type="GO" id="GO:0003924">
    <property type="term" value="F:GTPase activity"/>
    <property type="evidence" value="ECO:0007669"/>
    <property type="project" value="UniProtKB-UniRule"/>
</dbReference>
<dbReference type="InterPro" id="IPR018316">
    <property type="entry name" value="Tubulin/FtsZ_2-layer-sand-dom"/>
</dbReference>
<dbReference type="InterPro" id="IPR020805">
    <property type="entry name" value="Cell_div_FtsZ_CS"/>
</dbReference>
<dbReference type="SMART" id="SM00864">
    <property type="entry name" value="Tubulin"/>
    <property type="match status" value="1"/>
</dbReference>
<evidence type="ECO:0000256" key="1">
    <source>
        <dbReference type="ARBA" id="ARBA00009690"/>
    </source>
</evidence>
<dbReference type="HAMAP" id="MF_00909">
    <property type="entry name" value="FtsZ"/>
    <property type="match status" value="1"/>
</dbReference>
<dbReference type="GO" id="GO:0005737">
    <property type="term" value="C:cytoplasm"/>
    <property type="evidence" value="ECO:0007669"/>
    <property type="project" value="UniProtKB-SubCell"/>
</dbReference>
<dbReference type="Gene3D" id="3.30.1330.20">
    <property type="entry name" value="Tubulin/FtsZ, C-terminal domain"/>
    <property type="match status" value="1"/>
</dbReference>
<gene>
    <name evidence="8" type="primary">ftsZ</name>
    <name evidence="12" type="ORF">HNR50_003652</name>
</gene>
<reference evidence="12 13" key="1">
    <citation type="submission" date="2020-08" db="EMBL/GenBank/DDBJ databases">
        <title>Genomic Encyclopedia of Type Strains, Phase IV (KMG-IV): sequencing the most valuable type-strain genomes for metagenomic binning, comparative biology and taxonomic classification.</title>
        <authorList>
            <person name="Goeker M."/>
        </authorList>
    </citation>
    <scope>NUCLEOTIDE SEQUENCE [LARGE SCALE GENOMIC DNA]</scope>
    <source>
        <strain evidence="12 13">DSM 2461</strain>
    </source>
</reference>
<comment type="caution">
    <text evidence="12">The sequence shown here is derived from an EMBL/GenBank/DDBJ whole genome shotgun (WGS) entry which is preliminary data.</text>
</comment>
<evidence type="ECO:0000256" key="7">
    <source>
        <dbReference type="ARBA" id="ARBA00023306"/>
    </source>
</evidence>
<dbReference type="PANTHER" id="PTHR30314">
    <property type="entry name" value="CELL DIVISION PROTEIN FTSZ-RELATED"/>
    <property type="match status" value="1"/>
</dbReference>
<dbReference type="GO" id="GO:0000917">
    <property type="term" value="P:division septum assembly"/>
    <property type="evidence" value="ECO:0007669"/>
    <property type="project" value="UniProtKB-KW"/>
</dbReference>
<evidence type="ECO:0000256" key="9">
    <source>
        <dbReference type="NCBIfam" id="TIGR00065"/>
    </source>
</evidence>
<dbReference type="InterPro" id="IPR003008">
    <property type="entry name" value="Tubulin_FtsZ_GTPase"/>
</dbReference>
<dbReference type="NCBIfam" id="TIGR00065">
    <property type="entry name" value="ftsZ"/>
    <property type="match status" value="1"/>
</dbReference>
<evidence type="ECO:0000256" key="5">
    <source>
        <dbReference type="ARBA" id="ARBA00023134"/>
    </source>
</evidence>
<feature type="binding site" evidence="8">
    <location>
        <position position="141"/>
    </location>
    <ligand>
        <name>GTP</name>
        <dbReference type="ChEBI" id="CHEBI:37565"/>
    </ligand>
</feature>
<evidence type="ECO:0000313" key="12">
    <source>
        <dbReference type="EMBL" id="MBB6481971.1"/>
    </source>
</evidence>
<dbReference type="InterPro" id="IPR045061">
    <property type="entry name" value="FtsZ/CetZ"/>
</dbReference>
<evidence type="ECO:0000256" key="6">
    <source>
        <dbReference type="ARBA" id="ARBA00023210"/>
    </source>
</evidence>
<dbReference type="SMART" id="SM00865">
    <property type="entry name" value="Tubulin_C"/>
    <property type="match status" value="1"/>
</dbReference>
<dbReference type="InterPro" id="IPR008280">
    <property type="entry name" value="Tub_FtsZ_C"/>
</dbReference>
<keyword evidence="7 8" id="KW-0131">Cell cycle</keyword>
<feature type="binding site" evidence="8">
    <location>
        <begin position="110"/>
        <end position="112"/>
    </location>
    <ligand>
        <name>GTP</name>
        <dbReference type="ChEBI" id="CHEBI:37565"/>
    </ligand>
</feature>
<feature type="binding site" evidence="8">
    <location>
        <position position="145"/>
    </location>
    <ligand>
        <name>GTP</name>
        <dbReference type="ChEBI" id="CHEBI:37565"/>
    </ligand>
</feature>
<keyword evidence="6 8" id="KW-0717">Septation</keyword>
<dbReference type="Pfam" id="PF00091">
    <property type="entry name" value="Tubulin"/>
    <property type="match status" value="1"/>
</dbReference>
<keyword evidence="4 8" id="KW-0547">Nucleotide-binding</keyword>
<feature type="binding site" evidence="8">
    <location>
        <begin position="23"/>
        <end position="27"/>
    </location>
    <ligand>
        <name>GTP</name>
        <dbReference type="ChEBI" id="CHEBI:37565"/>
    </ligand>
</feature>
<sequence length="397" mass="42037">MDIELVESKNSAGTVIKVIGTGGGGSNAVNRMIECELKDVHFIACNTDQQALNKSKADVRVPLGSKLTNGLGAGGKPEIGEKAAEEDRENIKKLLEGSDMVFVTAGMGGGTGTGSAAVIASVAKEVGALTVAVVTKPFGFEGKKKMALAEEGIAKLHEHVDTLITIPNEHLLKIVDKRTPIRQAFLKADDVLRMGVQGISDLITLHGDINIDFADVKTVMEGQGDALMGIGFGQGDNRAVDAATSAINNPLLEDASIEGARGLLVNVTGGADFSLSEYNEVMEIISSNIDPDAIIIAGTTIDETLDDELKVTVIATGFSHGAVEEEVETMPATTMDSDKNEILSFKDWEALSTGNDLSETKKKPVDFLFGHDDPLGDDLYVPTIMRDRTKLIGGKRN</sequence>
<comment type="subunit">
    <text evidence="8">Homodimer. Polymerizes to form a dynamic ring structure in a strictly GTP-dependent manner. Interacts directly with several other division proteins.</text>
</comment>
<dbReference type="EMBL" id="JACHGJ010000008">
    <property type="protein sequence ID" value="MBB6481971.1"/>
    <property type="molecule type" value="Genomic_DNA"/>
</dbReference>
<name>A0A841RF10_9SPIO</name>
<evidence type="ECO:0000259" key="10">
    <source>
        <dbReference type="SMART" id="SM00864"/>
    </source>
</evidence>
<dbReference type="Proteomes" id="UP000587760">
    <property type="component" value="Unassembled WGS sequence"/>
</dbReference>
<dbReference type="CDD" id="cd02201">
    <property type="entry name" value="FtsZ_type1"/>
    <property type="match status" value="1"/>
</dbReference>
<dbReference type="GO" id="GO:0005525">
    <property type="term" value="F:GTP binding"/>
    <property type="evidence" value="ECO:0007669"/>
    <property type="project" value="UniProtKB-UniRule"/>
</dbReference>
<dbReference type="InterPro" id="IPR036525">
    <property type="entry name" value="Tubulin/FtsZ_GTPase_sf"/>
</dbReference>
<dbReference type="Pfam" id="PF12327">
    <property type="entry name" value="FtsZ_C"/>
    <property type="match status" value="1"/>
</dbReference>
<dbReference type="InterPro" id="IPR037103">
    <property type="entry name" value="Tubulin/FtsZ-like_C"/>
</dbReference>